<dbReference type="Proteomes" id="UP000198931">
    <property type="component" value="Unassembled WGS sequence"/>
</dbReference>
<dbReference type="OrthoDB" id="1412480at2"/>
<reference evidence="3 4" key="1">
    <citation type="submission" date="2016-10" db="EMBL/GenBank/DDBJ databases">
        <authorList>
            <person name="de Groot N.N."/>
        </authorList>
    </citation>
    <scope>NUCLEOTIDE SEQUENCE [LARGE SCALE GENOMIC DNA]</scope>
    <source>
        <strain evidence="3 4">DSM 26000</strain>
    </source>
</reference>
<evidence type="ECO:0000256" key="2">
    <source>
        <dbReference type="SAM" id="Phobius"/>
    </source>
</evidence>
<feature type="compositionally biased region" description="Basic and acidic residues" evidence="1">
    <location>
        <begin position="858"/>
        <end position="870"/>
    </location>
</feature>
<feature type="transmembrane region" description="Helical" evidence="2">
    <location>
        <begin position="7"/>
        <end position="31"/>
    </location>
</feature>
<keyword evidence="2" id="KW-1133">Transmembrane helix</keyword>
<evidence type="ECO:0000313" key="3">
    <source>
        <dbReference type="EMBL" id="SFI26217.1"/>
    </source>
</evidence>
<organism evidence="3 4">
    <name type="scientific">Halpernia frigidisoli</name>
    <dbReference type="NCBI Taxonomy" id="1125876"/>
    <lineage>
        <taxon>Bacteria</taxon>
        <taxon>Pseudomonadati</taxon>
        <taxon>Bacteroidota</taxon>
        <taxon>Flavobacteriia</taxon>
        <taxon>Flavobacteriales</taxon>
        <taxon>Weeksellaceae</taxon>
        <taxon>Chryseobacterium group</taxon>
        <taxon>Halpernia</taxon>
    </lineage>
</organism>
<gene>
    <name evidence="3" type="ORF">SAMN05443292_1992</name>
</gene>
<proteinExistence type="predicted"/>
<feature type="region of interest" description="Disordered" evidence="1">
    <location>
        <begin position="858"/>
        <end position="878"/>
    </location>
</feature>
<sequence length="878" mass="99224">MNKKYFRIFTIIFGSILLLLLIVNFSINFWLKNNLPDYLKKNTNYQISYQKLDVELLSGNILAQGITVNNKNPNQNKILGLQGTIDSITISRLGIYDAIFNKRISTKSIVLAKPVLNIQLPEKTNKSKKEQNPIELKNLEIRNGKIQVFKANKRKIAGSNDLNLKITDLELSSETQDNGLPVGFDSYSIEANKVYFRPDNVYLFLADQIKTKDGVLNIRKFSFLPLLSYSQFTHYYPTKSNLFNLKSSEAVVEGFNFKNKKIDLKSFRLEQPNVKIYTTGVKPKAKDKKDFTLDVNLGNLILNNATVDVEKPNQTPLFTGGNLNLNISKIVMNGETTKESLPFQYEAFALNGKNINYFTENDHLSVLNLKVDPKNIVLNQIALKSENQSSDKNYFDVNTKSVSIKLKEWKMVDSKLKMEIDDVLVDEIKGKIATSKVKTEKKNKPSFLDFPLKIHKINLKNSDLNVESKGKPMALNGLNLNINELELNQNEAKQLLMKSANYNFTANSLIYNPSQFYKISANAIKVTEKGGNISNFAMIPLVSRAQFIKMIPTEKDLYNLKAASISFAGNYDLLNQDKIINLSNVTLNNMNANIFRSKIPKDDLTVKPLYSKMLRSIKFPLFINNLDIKNSILVYEEDIATSDGPGKLEFDNFNLNVKNINSGKMKGKPTQVAITINSGFMNGSPLHLNWGFNVLDQNDRFTISGNVGNMPAPRLNPFIEPYLHVTATGVIKKLNFSFTGNPVEINGTMKMDHDNLKIAIRDKDSGKKKKLLSGIANLFIKTDAEKYPESVSIEHVKRDNTKSFFNLLWKGMENGLAKHLIGINFKESVDNVKSTVKDAKETVKDVGKAVENVTDKLKADDKKAEPEKKKGFFNRIFK</sequence>
<dbReference type="AlphaFoldDB" id="A0A1I3GS07"/>
<name>A0A1I3GS07_9FLAO</name>
<evidence type="ECO:0000313" key="4">
    <source>
        <dbReference type="Proteomes" id="UP000198931"/>
    </source>
</evidence>
<dbReference type="EMBL" id="FOQT01000003">
    <property type="protein sequence ID" value="SFI26217.1"/>
    <property type="molecule type" value="Genomic_DNA"/>
</dbReference>
<dbReference type="STRING" id="1125876.SAMN05443292_1992"/>
<accession>A0A1I3GS07</accession>
<dbReference type="RefSeq" id="WP_090080149.1">
    <property type="nucleotide sequence ID" value="NZ_FOQT01000003.1"/>
</dbReference>
<keyword evidence="2" id="KW-0472">Membrane</keyword>
<evidence type="ECO:0000256" key="1">
    <source>
        <dbReference type="SAM" id="MobiDB-lite"/>
    </source>
</evidence>
<keyword evidence="4" id="KW-1185">Reference proteome</keyword>
<keyword evidence="2" id="KW-0812">Transmembrane</keyword>
<protein>
    <submittedName>
        <fullName evidence="3">Uncharacterized protein</fullName>
    </submittedName>
</protein>